<gene>
    <name evidence="2" type="ORF">ACIOWJ_02190</name>
</gene>
<dbReference type="EMBL" id="JBIUWZ010000002">
    <property type="protein sequence ID" value="MFJ2676904.1"/>
    <property type="molecule type" value="Genomic_DNA"/>
</dbReference>
<dbReference type="RefSeq" id="WP_401379847.1">
    <property type="nucleotide sequence ID" value="NZ_JBIUWZ010000002.1"/>
</dbReference>
<evidence type="ECO:0000313" key="3">
    <source>
        <dbReference type="Proteomes" id="UP001617213"/>
    </source>
</evidence>
<proteinExistence type="predicted"/>
<name>A0ABW8DX97_9PSED</name>
<accession>A0ABW8DX97</accession>
<evidence type="ECO:0000313" key="2">
    <source>
        <dbReference type="EMBL" id="MFJ2676904.1"/>
    </source>
</evidence>
<dbReference type="Proteomes" id="UP001617213">
    <property type="component" value="Unassembled WGS sequence"/>
</dbReference>
<keyword evidence="3" id="KW-1185">Reference proteome</keyword>
<feature type="transmembrane region" description="Helical" evidence="1">
    <location>
        <begin position="12"/>
        <end position="34"/>
    </location>
</feature>
<organism evidence="2 3">
    <name type="scientific">Pseudomonas sivasensis</name>
    <dbReference type="NCBI Taxonomy" id="1880678"/>
    <lineage>
        <taxon>Bacteria</taxon>
        <taxon>Pseudomonadati</taxon>
        <taxon>Pseudomonadota</taxon>
        <taxon>Gammaproteobacteria</taxon>
        <taxon>Pseudomonadales</taxon>
        <taxon>Pseudomonadaceae</taxon>
        <taxon>Pseudomonas</taxon>
    </lineage>
</organism>
<protein>
    <submittedName>
        <fullName evidence="2">Uncharacterized protein</fullName>
    </submittedName>
</protein>
<keyword evidence="1" id="KW-0472">Membrane</keyword>
<evidence type="ECO:0000256" key="1">
    <source>
        <dbReference type="SAM" id="Phobius"/>
    </source>
</evidence>
<feature type="transmembrane region" description="Helical" evidence="1">
    <location>
        <begin position="54"/>
        <end position="73"/>
    </location>
</feature>
<comment type="caution">
    <text evidence="2">The sequence shown here is derived from an EMBL/GenBank/DDBJ whole genome shotgun (WGS) entry which is preliminary data.</text>
</comment>
<reference evidence="2 3" key="1">
    <citation type="submission" date="2024-10" db="EMBL/GenBank/DDBJ databases">
        <title>The Natural Products Discovery Center: Release of the First 8490 Sequenced Strains for Exploring Actinobacteria Biosynthetic Diversity.</title>
        <authorList>
            <person name="Kalkreuter E."/>
            <person name="Kautsar S.A."/>
            <person name="Yang D."/>
            <person name="Bader C.D."/>
            <person name="Teijaro C.N."/>
            <person name="Fluegel L."/>
            <person name="Davis C.M."/>
            <person name="Simpson J.R."/>
            <person name="Lauterbach L."/>
            <person name="Steele A.D."/>
            <person name="Gui C."/>
            <person name="Meng S."/>
            <person name="Li G."/>
            <person name="Viehrig K."/>
            <person name="Ye F."/>
            <person name="Su P."/>
            <person name="Kiefer A.F."/>
            <person name="Nichols A."/>
            <person name="Cepeda A.J."/>
            <person name="Yan W."/>
            <person name="Fan B."/>
            <person name="Jiang Y."/>
            <person name="Adhikari A."/>
            <person name="Zheng C.-J."/>
            <person name="Schuster L."/>
            <person name="Cowan T.M."/>
            <person name="Smanski M.J."/>
            <person name="Chevrette M.G."/>
            <person name="De Carvalho L.P.S."/>
            <person name="Shen B."/>
        </authorList>
    </citation>
    <scope>NUCLEOTIDE SEQUENCE [LARGE SCALE GENOMIC DNA]</scope>
    <source>
        <strain evidence="2 3">NPDC087581</strain>
    </source>
</reference>
<keyword evidence="1" id="KW-0812">Transmembrane</keyword>
<keyword evidence="1" id="KW-1133">Transmembrane helix</keyword>
<sequence length="234" mass="26283">MVNPERSKRDRYLEFLLISVFAVTLAVVFAVLLYRSKFGGGLAITSNEWSNFGGYIGGIFGPLVSFVTLLAVLKTVYMQRELLDVQKTEFKHMNALQQQTFDTQLNQMTRAASDAKALQVSAAQDTAIKVVDQHISIYERVWDRQNESAYRFNQDESQRSSLPGDEAFLDSILRHRDVARSAIDQLVHLSVELAVTEFQTVHHVRKSLALGLERIRTNILEAQHGDAQGAPGTD</sequence>